<dbReference type="KEGG" id="apuu:APUU_60059S"/>
<dbReference type="AlphaFoldDB" id="A0A7R8AQ09"/>
<organism evidence="2 3">
    <name type="scientific">Aspergillus puulaauensis</name>
    <dbReference type="NCBI Taxonomy" id="1220207"/>
    <lineage>
        <taxon>Eukaryota</taxon>
        <taxon>Fungi</taxon>
        <taxon>Dikarya</taxon>
        <taxon>Ascomycota</taxon>
        <taxon>Pezizomycotina</taxon>
        <taxon>Eurotiomycetes</taxon>
        <taxon>Eurotiomycetidae</taxon>
        <taxon>Eurotiales</taxon>
        <taxon>Aspergillaceae</taxon>
        <taxon>Aspergillus</taxon>
    </lineage>
</organism>
<dbReference type="EMBL" id="AP024448">
    <property type="protein sequence ID" value="BCS27011.1"/>
    <property type="molecule type" value="Genomic_DNA"/>
</dbReference>
<sequence>MTPRISWLSVAIALGGLSTCAAQAVDDLCSGWFWYPPTSRGDYQSCPTGKINGTIGIDPDSGPIILPNLVTLNGTLQLKRTWGEITSVSAPDLESANALDFADIMVGGLDRISFPRLRNVSERISFRGTTRDATAEFPVLEHAGSIAIEEHLLQYAR</sequence>
<accession>A0A7R8AQ09</accession>
<evidence type="ECO:0000256" key="1">
    <source>
        <dbReference type="SAM" id="SignalP"/>
    </source>
</evidence>
<keyword evidence="3" id="KW-1185">Reference proteome</keyword>
<reference evidence="2" key="2">
    <citation type="submission" date="2021-02" db="EMBL/GenBank/DDBJ databases">
        <title>Aspergillus puulaauensis MK2 genome sequence.</title>
        <authorList>
            <person name="Futagami T."/>
            <person name="Mori K."/>
            <person name="Kadooka C."/>
            <person name="Tanaka T."/>
        </authorList>
    </citation>
    <scope>NUCLEOTIDE SEQUENCE</scope>
    <source>
        <strain evidence="2">MK2</strain>
    </source>
</reference>
<evidence type="ECO:0000313" key="3">
    <source>
        <dbReference type="Proteomes" id="UP000654913"/>
    </source>
</evidence>
<dbReference type="GeneID" id="64977016"/>
<dbReference type="RefSeq" id="XP_041559205.1">
    <property type="nucleotide sequence ID" value="XM_041706861.1"/>
</dbReference>
<proteinExistence type="predicted"/>
<protein>
    <submittedName>
        <fullName evidence="2">Uncharacterized protein</fullName>
    </submittedName>
</protein>
<evidence type="ECO:0000313" key="2">
    <source>
        <dbReference type="EMBL" id="BCS27011.1"/>
    </source>
</evidence>
<reference evidence="2" key="1">
    <citation type="submission" date="2021-01" db="EMBL/GenBank/DDBJ databases">
        <authorList>
            <consortium name="Aspergillus puulaauensis MK2 genome sequencing consortium"/>
            <person name="Kazuki M."/>
            <person name="Futagami T."/>
        </authorList>
    </citation>
    <scope>NUCLEOTIDE SEQUENCE</scope>
    <source>
        <strain evidence="2">MK2</strain>
    </source>
</reference>
<dbReference type="Proteomes" id="UP000654913">
    <property type="component" value="Chromosome 6"/>
</dbReference>
<feature type="chain" id="PRO_5031292876" evidence="1">
    <location>
        <begin position="23"/>
        <end position="157"/>
    </location>
</feature>
<keyword evidence="1" id="KW-0732">Signal</keyword>
<dbReference type="OrthoDB" id="536881at2759"/>
<name>A0A7R8AQ09_9EURO</name>
<feature type="signal peptide" evidence="1">
    <location>
        <begin position="1"/>
        <end position="22"/>
    </location>
</feature>
<gene>
    <name evidence="2" type="ORF">APUU_60059S</name>
</gene>